<evidence type="ECO:0000313" key="3">
    <source>
        <dbReference type="Proteomes" id="UP000233766"/>
    </source>
</evidence>
<evidence type="ECO:0000313" key="2">
    <source>
        <dbReference type="EMBL" id="PKV99199.1"/>
    </source>
</evidence>
<gene>
    <name evidence="2" type="ORF">ATK86_1241</name>
</gene>
<protein>
    <submittedName>
        <fullName evidence="2">Sulfonate transport system substrate-binding protein</fullName>
    </submittedName>
</protein>
<dbReference type="Proteomes" id="UP000233766">
    <property type="component" value="Unassembled WGS sequence"/>
</dbReference>
<sequence length="380" mass="40176">MATLMVFGGDRGCLNSFMYRPNTFRPGLRGRATAALLAMATVATLGLTGCAQGNDAPVGTPDAPLPTEVPPGTTLVVADQQERLQSALRLSGELDKLPFKIEFANFVGGPAILEAFRAGAADVGQVGDVPPIHALAAGQDVPIIGSYQTNPQALKLAVAPGRSISKLADLKGRKIAYAEGTAQQAAVLKALTKAGLKPTDVELVRLQLAEFLDAVRTGQVDVAPLIEPNVTRLLRTQGASVIPDSETAGIYSGLAYLYARRAVVQDPAKAAATRALVGAFVRAWQWTNTHREEWASRYYIESQKVSADDAKRIVESLGTYTFPHLDQQLIARQQTTIDAIDAVGELPKKIKAVDGFDLRFDAAVTEAVTASGAAFAPAAS</sequence>
<feature type="domain" description="SsuA/THI5-like" evidence="1">
    <location>
        <begin position="114"/>
        <end position="291"/>
    </location>
</feature>
<evidence type="ECO:0000259" key="1">
    <source>
        <dbReference type="Pfam" id="PF09084"/>
    </source>
</evidence>
<dbReference type="PANTHER" id="PTHR30024:SF48">
    <property type="entry name" value="ABC TRANSPORTER SUBSTRATE-BINDING PROTEIN"/>
    <property type="match status" value="1"/>
</dbReference>
<dbReference type="Gene3D" id="3.40.190.10">
    <property type="entry name" value="Periplasmic binding protein-like II"/>
    <property type="match status" value="2"/>
</dbReference>
<dbReference type="SUPFAM" id="SSF53850">
    <property type="entry name" value="Periplasmic binding protein-like II"/>
    <property type="match status" value="1"/>
</dbReference>
<reference evidence="2 3" key="1">
    <citation type="submission" date="2017-12" db="EMBL/GenBank/DDBJ databases">
        <title>Sequencing the genomes of 1000 Actinobacteria strains.</title>
        <authorList>
            <person name="Klenk H.-P."/>
        </authorList>
    </citation>
    <scope>NUCLEOTIDE SEQUENCE [LARGE SCALE GENOMIC DNA]</scope>
    <source>
        <strain evidence="2 3">DSM 44489</strain>
    </source>
</reference>
<keyword evidence="3" id="KW-1185">Reference proteome</keyword>
<proteinExistence type="predicted"/>
<dbReference type="EMBL" id="PJMW01000001">
    <property type="protein sequence ID" value="PKV99199.1"/>
    <property type="molecule type" value="Genomic_DNA"/>
</dbReference>
<dbReference type="AlphaFoldDB" id="A0A2N3WZC8"/>
<dbReference type="InterPro" id="IPR015168">
    <property type="entry name" value="SsuA/THI5"/>
</dbReference>
<dbReference type="CDD" id="cd13558">
    <property type="entry name" value="PBP2_SsuA_like_2"/>
    <property type="match status" value="1"/>
</dbReference>
<comment type="caution">
    <text evidence="2">The sequence shown here is derived from an EMBL/GenBank/DDBJ whole genome shotgun (WGS) entry which is preliminary data.</text>
</comment>
<dbReference type="PANTHER" id="PTHR30024">
    <property type="entry name" value="ALIPHATIC SULFONATES-BINDING PROTEIN-RELATED"/>
    <property type="match status" value="1"/>
</dbReference>
<name>A0A2N3WZC8_9NOCA</name>
<dbReference type="Pfam" id="PF09084">
    <property type="entry name" value="NMT1"/>
    <property type="match status" value="1"/>
</dbReference>
<organism evidence="2 3">
    <name type="scientific">Nocardia fluminea</name>
    <dbReference type="NCBI Taxonomy" id="134984"/>
    <lineage>
        <taxon>Bacteria</taxon>
        <taxon>Bacillati</taxon>
        <taxon>Actinomycetota</taxon>
        <taxon>Actinomycetes</taxon>
        <taxon>Mycobacteriales</taxon>
        <taxon>Nocardiaceae</taxon>
        <taxon>Nocardia</taxon>
    </lineage>
</organism>
<accession>A0A2N3WZC8</accession>